<protein>
    <submittedName>
        <fullName evidence="1">Uncharacterized protein</fullName>
    </submittedName>
</protein>
<organism evidence="1 2">
    <name type="scientific">Heterotrigona itama</name>
    <dbReference type="NCBI Taxonomy" id="395501"/>
    <lineage>
        <taxon>Eukaryota</taxon>
        <taxon>Metazoa</taxon>
        <taxon>Ecdysozoa</taxon>
        <taxon>Arthropoda</taxon>
        <taxon>Hexapoda</taxon>
        <taxon>Insecta</taxon>
        <taxon>Pterygota</taxon>
        <taxon>Neoptera</taxon>
        <taxon>Endopterygota</taxon>
        <taxon>Hymenoptera</taxon>
        <taxon>Apocrita</taxon>
        <taxon>Aculeata</taxon>
        <taxon>Apoidea</taxon>
        <taxon>Anthophila</taxon>
        <taxon>Apidae</taxon>
        <taxon>Heterotrigona</taxon>
    </lineage>
</organism>
<comment type="caution">
    <text evidence="1">The sequence shown here is derived from an EMBL/GenBank/DDBJ whole genome shotgun (WGS) entry which is preliminary data.</text>
</comment>
<dbReference type="EMBL" id="CAJDYZ010012481">
    <property type="protein sequence ID" value="CAD1480671.1"/>
    <property type="molecule type" value="Genomic_DNA"/>
</dbReference>
<proteinExistence type="predicted"/>
<dbReference type="Proteomes" id="UP000752696">
    <property type="component" value="Unassembled WGS sequence"/>
</dbReference>
<reference evidence="1" key="1">
    <citation type="submission" date="2020-07" db="EMBL/GenBank/DDBJ databases">
        <authorList>
            <person name="Nazaruddin N."/>
        </authorList>
    </citation>
    <scope>NUCLEOTIDE SEQUENCE</scope>
</reference>
<keyword evidence="2" id="KW-1185">Reference proteome</keyword>
<accession>A0A6V7HMW3</accession>
<evidence type="ECO:0000313" key="2">
    <source>
        <dbReference type="Proteomes" id="UP000752696"/>
    </source>
</evidence>
<dbReference type="OrthoDB" id="415822at2759"/>
<name>A0A6V7HMW3_9HYME</name>
<evidence type="ECO:0000313" key="1">
    <source>
        <dbReference type="EMBL" id="CAD1480671.1"/>
    </source>
</evidence>
<dbReference type="AlphaFoldDB" id="A0A6V7HMW3"/>
<gene>
    <name evidence="1" type="ORF">MHI_LOCUS956707</name>
</gene>
<sequence length="191" mass="22015">MAIRAVRAYRSESFQADIALAGMIHLDLQAAADAKVYRRLWRLIQGDNPPLKEEIGNLRKTDRDSAEMESKAGGIGSWKQTNRVTQVLTDHKDLGLDLSFSGHRARRKKKGPAIEEGCNKWLITLWMGSPSKSWEDTCYYFIAMLDFRIYSIQIALEFAIELQIVKYLDYSLQYPLELNEKFVKFIFTTNN</sequence>